<keyword evidence="4" id="KW-0997">Cell inner membrane</keyword>
<dbReference type="PANTHER" id="PTHR35011">
    <property type="entry name" value="2,3-DIKETO-L-GULONATE TRAP TRANSPORTER SMALL PERMEASE PROTEIN YIAM"/>
    <property type="match status" value="1"/>
</dbReference>
<evidence type="ECO:0000256" key="4">
    <source>
        <dbReference type="ARBA" id="ARBA00022519"/>
    </source>
</evidence>
<comment type="similarity">
    <text evidence="8">Belongs to the TRAP transporter small permease family.</text>
</comment>
<keyword evidence="3" id="KW-1003">Cell membrane</keyword>
<sequence>MLNKIVGKLLKTGTLLAITLLIATVLLQIFARFFLSSAPPWTEEVSRLFFIYAVTFAAALAFKSNYFIYVDMLYNKVNNTVKRILNLIVYLVTLLLFMVLSVTAIGFVKMGIAEQSPSLGVNMGIAFSSIFLLAVFMCYYLVQKLMKFK</sequence>
<feature type="transmembrane region" description="Helical" evidence="9">
    <location>
        <begin position="120"/>
        <end position="142"/>
    </location>
</feature>
<dbReference type="EMBL" id="VDCS01000002">
    <property type="protein sequence ID" value="TNJ46593.1"/>
    <property type="molecule type" value="Genomic_DNA"/>
</dbReference>
<dbReference type="GO" id="GO:0005886">
    <property type="term" value="C:plasma membrane"/>
    <property type="evidence" value="ECO:0007669"/>
    <property type="project" value="UniProtKB-SubCell"/>
</dbReference>
<accession>A0A5C4SSS5</accession>
<evidence type="ECO:0000313" key="11">
    <source>
        <dbReference type="EMBL" id="TNJ46593.1"/>
    </source>
</evidence>
<protein>
    <submittedName>
        <fullName evidence="11">TRAP transporter small permease</fullName>
    </submittedName>
</protein>
<reference evidence="11 12" key="1">
    <citation type="submission" date="2019-05" db="EMBL/GenBank/DDBJ databases">
        <title>Tamlana fucoidanivorans sp. nov., isolated from the surface of algae collected from Fujian province in China.</title>
        <authorList>
            <person name="Li J."/>
        </authorList>
    </citation>
    <scope>NUCLEOTIDE SEQUENCE [LARGE SCALE GENOMIC DNA]</scope>
    <source>
        <strain evidence="11 12">CW2-9</strain>
    </source>
</reference>
<dbReference type="InterPro" id="IPR007387">
    <property type="entry name" value="TRAP_DctQ"/>
</dbReference>
<keyword evidence="5 9" id="KW-0812">Transmembrane</keyword>
<evidence type="ECO:0000256" key="6">
    <source>
        <dbReference type="ARBA" id="ARBA00022989"/>
    </source>
</evidence>
<evidence type="ECO:0000256" key="8">
    <source>
        <dbReference type="ARBA" id="ARBA00038436"/>
    </source>
</evidence>
<evidence type="ECO:0000256" key="2">
    <source>
        <dbReference type="ARBA" id="ARBA00022448"/>
    </source>
</evidence>
<evidence type="ECO:0000256" key="9">
    <source>
        <dbReference type="SAM" id="Phobius"/>
    </source>
</evidence>
<name>A0A5C4SSS5_9FLAO</name>
<keyword evidence="6 9" id="KW-1133">Transmembrane helix</keyword>
<evidence type="ECO:0000256" key="1">
    <source>
        <dbReference type="ARBA" id="ARBA00004429"/>
    </source>
</evidence>
<comment type="subcellular location">
    <subcellularLocation>
        <location evidence="1">Cell inner membrane</location>
        <topology evidence="1">Multi-pass membrane protein</topology>
    </subcellularLocation>
</comment>
<dbReference type="Pfam" id="PF04290">
    <property type="entry name" value="DctQ"/>
    <property type="match status" value="1"/>
</dbReference>
<dbReference type="GO" id="GO:0022857">
    <property type="term" value="F:transmembrane transporter activity"/>
    <property type="evidence" value="ECO:0007669"/>
    <property type="project" value="TreeGrafter"/>
</dbReference>
<comment type="caution">
    <text evidence="11">The sequence shown here is derived from an EMBL/GenBank/DDBJ whole genome shotgun (WGS) entry which is preliminary data.</text>
</comment>
<evidence type="ECO:0000256" key="5">
    <source>
        <dbReference type="ARBA" id="ARBA00022692"/>
    </source>
</evidence>
<feature type="transmembrane region" description="Helical" evidence="9">
    <location>
        <begin position="12"/>
        <end position="35"/>
    </location>
</feature>
<evidence type="ECO:0000259" key="10">
    <source>
        <dbReference type="Pfam" id="PF04290"/>
    </source>
</evidence>
<dbReference type="InterPro" id="IPR055348">
    <property type="entry name" value="DctQ"/>
</dbReference>
<dbReference type="AlphaFoldDB" id="A0A5C4SSS5"/>
<evidence type="ECO:0000256" key="7">
    <source>
        <dbReference type="ARBA" id="ARBA00023136"/>
    </source>
</evidence>
<gene>
    <name evidence="11" type="ORF">FGF67_02880</name>
</gene>
<organism evidence="11 12">
    <name type="scientific">Allotamlana fucoidanivorans</name>
    <dbReference type="NCBI Taxonomy" id="2583814"/>
    <lineage>
        <taxon>Bacteria</taxon>
        <taxon>Pseudomonadati</taxon>
        <taxon>Bacteroidota</taxon>
        <taxon>Flavobacteriia</taxon>
        <taxon>Flavobacteriales</taxon>
        <taxon>Flavobacteriaceae</taxon>
        <taxon>Allotamlana</taxon>
    </lineage>
</organism>
<dbReference type="PANTHER" id="PTHR35011:SF2">
    <property type="entry name" value="2,3-DIKETO-L-GULONATE TRAP TRANSPORTER SMALL PERMEASE PROTEIN YIAM"/>
    <property type="match status" value="1"/>
</dbReference>
<feature type="domain" description="Tripartite ATP-independent periplasmic transporters DctQ component" evidence="10">
    <location>
        <begin position="21"/>
        <end position="146"/>
    </location>
</feature>
<keyword evidence="12" id="KW-1185">Reference proteome</keyword>
<feature type="transmembrane region" description="Helical" evidence="9">
    <location>
        <begin position="47"/>
        <end position="66"/>
    </location>
</feature>
<feature type="transmembrane region" description="Helical" evidence="9">
    <location>
        <begin position="87"/>
        <end position="108"/>
    </location>
</feature>
<evidence type="ECO:0000313" key="12">
    <source>
        <dbReference type="Proteomes" id="UP000308713"/>
    </source>
</evidence>
<keyword evidence="2" id="KW-0813">Transport</keyword>
<dbReference type="Proteomes" id="UP000308713">
    <property type="component" value="Unassembled WGS sequence"/>
</dbReference>
<proteinExistence type="inferred from homology"/>
<evidence type="ECO:0000256" key="3">
    <source>
        <dbReference type="ARBA" id="ARBA00022475"/>
    </source>
</evidence>
<dbReference type="GO" id="GO:0015740">
    <property type="term" value="P:C4-dicarboxylate transport"/>
    <property type="evidence" value="ECO:0007669"/>
    <property type="project" value="TreeGrafter"/>
</dbReference>
<keyword evidence="7 9" id="KW-0472">Membrane</keyword>